<evidence type="ECO:0008006" key="4">
    <source>
        <dbReference type="Google" id="ProtNLM"/>
    </source>
</evidence>
<dbReference type="GeneID" id="130467393"/>
<gene>
    <name evidence="3" type="primary">LOC130467393</name>
</gene>
<sequence length="143" mass="16059">MYLQMMLAGETFTSLDTLYGKAAHLYGPQQRRNGVGEKRKDVGNQNQGGGQKNQGNFKKNKGNNHFQIKGNHGGNRNNFHNNNGNKNQSAGNGTRVYECRRCHNNHPGQDCNGNPVVCRFCEKLGHREFECWAKNGKPIQGNR</sequence>
<reference evidence="2" key="1">
    <citation type="journal article" date="2021" name="Nat. Commun.">
        <title>Genomic analyses provide insights into spinach domestication and the genetic basis of agronomic traits.</title>
        <authorList>
            <person name="Cai X."/>
            <person name="Sun X."/>
            <person name="Xu C."/>
            <person name="Sun H."/>
            <person name="Wang X."/>
            <person name="Ge C."/>
            <person name="Zhang Z."/>
            <person name="Wang Q."/>
            <person name="Fei Z."/>
            <person name="Jiao C."/>
            <person name="Wang Q."/>
        </authorList>
    </citation>
    <scope>NUCLEOTIDE SEQUENCE [LARGE SCALE GENOMIC DNA]</scope>
    <source>
        <strain evidence="2">cv. Varoflay</strain>
    </source>
</reference>
<name>A0ABM3R8D7_SPIOL</name>
<evidence type="ECO:0000313" key="2">
    <source>
        <dbReference type="Proteomes" id="UP000813463"/>
    </source>
</evidence>
<feature type="region of interest" description="Disordered" evidence="1">
    <location>
        <begin position="29"/>
        <end position="91"/>
    </location>
</feature>
<dbReference type="Proteomes" id="UP000813463">
    <property type="component" value="Chromosome 2"/>
</dbReference>
<feature type="compositionally biased region" description="Low complexity" evidence="1">
    <location>
        <begin position="74"/>
        <end position="91"/>
    </location>
</feature>
<organism evidence="2 3">
    <name type="scientific">Spinacia oleracea</name>
    <name type="common">Spinach</name>
    <dbReference type="NCBI Taxonomy" id="3562"/>
    <lineage>
        <taxon>Eukaryota</taxon>
        <taxon>Viridiplantae</taxon>
        <taxon>Streptophyta</taxon>
        <taxon>Embryophyta</taxon>
        <taxon>Tracheophyta</taxon>
        <taxon>Spermatophyta</taxon>
        <taxon>Magnoliopsida</taxon>
        <taxon>eudicotyledons</taxon>
        <taxon>Gunneridae</taxon>
        <taxon>Pentapetalae</taxon>
        <taxon>Caryophyllales</taxon>
        <taxon>Chenopodiaceae</taxon>
        <taxon>Chenopodioideae</taxon>
        <taxon>Anserineae</taxon>
        <taxon>Spinacia</taxon>
    </lineage>
</organism>
<protein>
    <recommendedName>
        <fullName evidence="4">CCHC-type domain-containing protein</fullName>
    </recommendedName>
</protein>
<evidence type="ECO:0000256" key="1">
    <source>
        <dbReference type="SAM" id="MobiDB-lite"/>
    </source>
</evidence>
<reference evidence="3" key="2">
    <citation type="submission" date="2025-08" db="UniProtKB">
        <authorList>
            <consortium name="RefSeq"/>
        </authorList>
    </citation>
    <scope>IDENTIFICATION</scope>
    <source>
        <tissue evidence="3">Leaf</tissue>
    </source>
</reference>
<evidence type="ECO:0000313" key="3">
    <source>
        <dbReference type="RefSeq" id="XP_056691873.1"/>
    </source>
</evidence>
<accession>A0ABM3R8D7</accession>
<keyword evidence="2" id="KW-1185">Reference proteome</keyword>
<proteinExistence type="predicted"/>
<dbReference type="RefSeq" id="XP_056691873.1">
    <property type="nucleotide sequence ID" value="XM_056835895.1"/>
</dbReference>